<feature type="compositionally biased region" description="Polar residues" evidence="1">
    <location>
        <begin position="254"/>
        <end position="264"/>
    </location>
</feature>
<feature type="compositionally biased region" description="Low complexity" evidence="1">
    <location>
        <begin position="357"/>
        <end position="368"/>
    </location>
</feature>
<name>A0A8J5C7P9_ZINOF</name>
<dbReference type="EMBL" id="JACMSC010000021">
    <property type="protein sequence ID" value="KAG6469944.1"/>
    <property type="molecule type" value="Genomic_DNA"/>
</dbReference>
<comment type="caution">
    <text evidence="2">The sequence shown here is derived from an EMBL/GenBank/DDBJ whole genome shotgun (WGS) entry which is preliminary data.</text>
</comment>
<feature type="region of interest" description="Disordered" evidence="1">
    <location>
        <begin position="305"/>
        <end position="326"/>
    </location>
</feature>
<organism evidence="2 3">
    <name type="scientific">Zingiber officinale</name>
    <name type="common">Ginger</name>
    <name type="synonym">Amomum zingiber</name>
    <dbReference type="NCBI Taxonomy" id="94328"/>
    <lineage>
        <taxon>Eukaryota</taxon>
        <taxon>Viridiplantae</taxon>
        <taxon>Streptophyta</taxon>
        <taxon>Embryophyta</taxon>
        <taxon>Tracheophyta</taxon>
        <taxon>Spermatophyta</taxon>
        <taxon>Magnoliopsida</taxon>
        <taxon>Liliopsida</taxon>
        <taxon>Zingiberales</taxon>
        <taxon>Zingiberaceae</taxon>
        <taxon>Zingiber</taxon>
    </lineage>
</organism>
<accession>A0A8J5C7P9</accession>
<feature type="region of interest" description="Disordered" evidence="1">
    <location>
        <begin position="251"/>
        <end position="278"/>
    </location>
</feature>
<sequence length="411" mass="46119">MGEGFVFCRRQPPQPKGGFMLGFPAVAEHMRLRAFAAAKQFGRLPPTHAPLYKCTVHQAGFFRRRSARGEWGRGSFSAEGHRHSQREVSCLGSPPPPSTGHAWVLCRRRAQCMLGFFAAAEHSACLGPFLRKTMADSNVAVQEKALDFTFCGKSANAYSKSISAWWICDSDWGLQGRVFLPRRAIRRRSRRCFGLPPLSPRGLRAAHLSWIRPPHLFITVHFIILVNWKLSDQKQQREQWSAEEFGDPEMVKSFDNSRSSNINRKPSPDIWSDEISQSASPDLAESSQSYASCLTIDSVERSSASSVSSIKKSAEPESDRGTTVEEEEDLATAIAGVENDSMEVTWKAIIDKPSRTAAPPSEVASPSPSRRDYRRVDPLPPPVGHAELTQRFDEFIKKNHQKIQFHTSRRR</sequence>
<keyword evidence="3" id="KW-1185">Reference proteome</keyword>
<reference evidence="2 3" key="1">
    <citation type="submission" date="2020-08" db="EMBL/GenBank/DDBJ databases">
        <title>Plant Genome Project.</title>
        <authorList>
            <person name="Zhang R.-G."/>
        </authorList>
    </citation>
    <scope>NUCLEOTIDE SEQUENCE [LARGE SCALE GENOMIC DNA]</scope>
    <source>
        <tissue evidence="2">Rhizome</tissue>
    </source>
</reference>
<feature type="compositionally biased region" description="Basic and acidic residues" evidence="1">
    <location>
        <begin position="312"/>
        <end position="323"/>
    </location>
</feature>
<dbReference type="AlphaFoldDB" id="A0A8J5C7P9"/>
<gene>
    <name evidence="2" type="ORF">ZIOFF_070880</name>
</gene>
<proteinExistence type="predicted"/>
<feature type="region of interest" description="Disordered" evidence="1">
    <location>
        <begin position="349"/>
        <end position="385"/>
    </location>
</feature>
<protein>
    <submittedName>
        <fullName evidence="2">Uncharacterized protein</fullName>
    </submittedName>
</protein>
<evidence type="ECO:0000256" key="1">
    <source>
        <dbReference type="SAM" id="MobiDB-lite"/>
    </source>
</evidence>
<dbReference type="Proteomes" id="UP000734854">
    <property type="component" value="Unassembled WGS sequence"/>
</dbReference>
<evidence type="ECO:0000313" key="3">
    <source>
        <dbReference type="Proteomes" id="UP000734854"/>
    </source>
</evidence>
<evidence type="ECO:0000313" key="2">
    <source>
        <dbReference type="EMBL" id="KAG6469944.1"/>
    </source>
</evidence>